<organism evidence="4 5">
    <name type="scientific">Dietzia kunjamensis subsp. schimae</name>
    <dbReference type="NCBI Taxonomy" id="498198"/>
    <lineage>
        <taxon>Bacteria</taxon>
        <taxon>Bacillati</taxon>
        <taxon>Actinomycetota</taxon>
        <taxon>Actinomycetes</taxon>
        <taxon>Mycobacteriales</taxon>
        <taxon>Dietziaceae</taxon>
        <taxon>Dietzia</taxon>
    </lineage>
</organism>
<dbReference type="PANTHER" id="PTHR45766:SF6">
    <property type="entry name" value="SWI_SNF-RELATED MATRIX-ASSOCIATED ACTIN-DEPENDENT REGULATOR OF CHROMATIN SUBFAMILY A-LIKE PROTEIN 1"/>
    <property type="match status" value="1"/>
</dbReference>
<keyword evidence="1" id="KW-0378">Hydrolase</keyword>
<protein>
    <submittedName>
        <fullName evidence="4">Type III restriction enzyme, res subunit</fullName>
    </submittedName>
</protein>
<evidence type="ECO:0000259" key="2">
    <source>
        <dbReference type="PROSITE" id="PS51192"/>
    </source>
</evidence>
<sequence length="915" mass="101914">MPEHTKWELSPHVKADAPEEFAAGWEKQRRAAAEILRRFTRQPGVILADQVGMGKTFTALAVAVSTALNDRQQRPVLILVPKAVAEKWTGDWTRFARTYLDPDVADQIRGPEAPITRPGAFFSALAEPPATRRHLLVVTHRALSNSAIMQFAEIAVLWAATGGPDPDDEGRAHRRQFTKWCGHNEWAVTGRDGFTPGTVEALLQTPPDKWKTAWEELTGRALDWDPVPTPVVQSLRRLDLEPVLELLGRSPLRRSQDVARLAERLAETGGELKKLSRKLWREAMAGVDSDVSMLILDEAHHAKNDGTQLSGLFKPRRPGTADGTLYGAAARMLFLTATPFELGHDELLRILGRFSAARAQGLPEAFTEQTQQELRSALINARHTSRQLESSWGRVAEADLKSFEAWTADDMPGDLPADVRAVWRDAQKAVEARRTMNEQVRKWVIRHERPRNRNVVEGARVVPGSESTAGIQIDDELALPFLLAARIHSLAERGTPRPHFAYGIASSFEAYLRLSNGDDEAVGEAGSLTESAPTDPVALDGEMHWYDERVRAAIGKGTSEEARHPKVDGTTRRVLHHWVRREKVVVFCWFRRTIRAVHSSVEAAIREEIRSRGAVAFSVEPSDENEIDREYERLAARLLTRESDTRTNLAYRAIRESLESRFASAVSPQAHPDLARWVADAVIRNLRTPEHLARVKGLSRDLDADGLLADFYSSGPSGRSLADAWTEFVHRVDSPTGDPDLFRDLLGRDIEHASNQAHDAESGRGTRLETVRFAYGDTATETRSRLARVFTTPSAPEVLIAGSVMGEGIDLHTECAVAVHHDLDWNPGVIEQRTGRIERIGSLAERRGTGITVYVPYLAGTHDEKQFRVVRDRQQWFDLVMGSRQTADAEAIDEEARVPLAEPIVEAMTLKLAID</sequence>
<dbReference type="InterPro" id="IPR038718">
    <property type="entry name" value="SNF2-like_sf"/>
</dbReference>
<evidence type="ECO:0000313" key="5">
    <source>
        <dbReference type="Proteomes" id="UP000315460"/>
    </source>
</evidence>
<dbReference type="EMBL" id="FXTG01000003">
    <property type="protein sequence ID" value="SMO67982.1"/>
    <property type="molecule type" value="Genomic_DNA"/>
</dbReference>
<dbReference type="PROSITE" id="PS51192">
    <property type="entry name" value="HELICASE_ATP_BIND_1"/>
    <property type="match status" value="1"/>
</dbReference>
<dbReference type="InterPro" id="IPR000330">
    <property type="entry name" value="SNF2_N"/>
</dbReference>
<dbReference type="InterPro" id="IPR014001">
    <property type="entry name" value="Helicase_ATP-bd"/>
</dbReference>
<evidence type="ECO:0000259" key="3">
    <source>
        <dbReference type="PROSITE" id="PS51194"/>
    </source>
</evidence>
<comment type="caution">
    <text evidence="4">The sequence shown here is derived from an EMBL/GenBank/DDBJ whole genome shotgun (WGS) entry which is preliminary data.</text>
</comment>
<dbReference type="PANTHER" id="PTHR45766">
    <property type="entry name" value="DNA ANNEALING HELICASE AND ENDONUCLEASE ZRANB3 FAMILY MEMBER"/>
    <property type="match status" value="1"/>
</dbReference>
<keyword evidence="5" id="KW-1185">Reference proteome</keyword>
<accession>A0ABY1N0S5</accession>
<dbReference type="SMART" id="SM00487">
    <property type="entry name" value="DEXDc"/>
    <property type="match status" value="1"/>
</dbReference>
<dbReference type="InterPro" id="IPR027417">
    <property type="entry name" value="P-loop_NTPase"/>
</dbReference>
<dbReference type="RefSeq" id="WP_154829936.1">
    <property type="nucleotide sequence ID" value="NZ_BAAAQH010000012.1"/>
</dbReference>
<reference evidence="4 5" key="1">
    <citation type="submission" date="2017-05" db="EMBL/GenBank/DDBJ databases">
        <authorList>
            <person name="Varghese N."/>
            <person name="Submissions S."/>
        </authorList>
    </citation>
    <scope>NUCLEOTIDE SEQUENCE [LARGE SCALE GENOMIC DNA]</scope>
    <source>
        <strain evidence="4 5">DSM 45139</strain>
    </source>
</reference>
<evidence type="ECO:0000313" key="4">
    <source>
        <dbReference type="EMBL" id="SMO67982.1"/>
    </source>
</evidence>
<dbReference type="SUPFAM" id="SSF52540">
    <property type="entry name" value="P-loop containing nucleoside triphosphate hydrolases"/>
    <property type="match status" value="2"/>
</dbReference>
<dbReference type="PROSITE" id="PS51194">
    <property type="entry name" value="HELICASE_CTER"/>
    <property type="match status" value="1"/>
</dbReference>
<dbReference type="Proteomes" id="UP000315460">
    <property type="component" value="Unassembled WGS sequence"/>
</dbReference>
<dbReference type="SMART" id="SM00490">
    <property type="entry name" value="HELICc"/>
    <property type="match status" value="1"/>
</dbReference>
<dbReference type="Gene3D" id="3.40.50.300">
    <property type="entry name" value="P-loop containing nucleotide triphosphate hydrolases"/>
    <property type="match status" value="1"/>
</dbReference>
<dbReference type="InterPro" id="IPR001650">
    <property type="entry name" value="Helicase_C-like"/>
</dbReference>
<name>A0ABY1N0S5_9ACTN</name>
<gene>
    <name evidence="4" type="ORF">SAMN06265174_103317</name>
</gene>
<dbReference type="Pfam" id="PF00176">
    <property type="entry name" value="SNF2-rel_dom"/>
    <property type="match status" value="1"/>
</dbReference>
<dbReference type="Gene3D" id="3.40.50.10810">
    <property type="entry name" value="Tandem AAA-ATPase domain"/>
    <property type="match status" value="2"/>
</dbReference>
<feature type="domain" description="Helicase C-terminal" evidence="3">
    <location>
        <begin position="707"/>
        <end position="892"/>
    </location>
</feature>
<feature type="domain" description="Helicase ATP-binding" evidence="2">
    <location>
        <begin position="36"/>
        <end position="357"/>
    </location>
</feature>
<proteinExistence type="predicted"/>
<dbReference type="Pfam" id="PF00271">
    <property type="entry name" value="Helicase_C"/>
    <property type="match status" value="1"/>
</dbReference>
<evidence type="ECO:0000256" key="1">
    <source>
        <dbReference type="ARBA" id="ARBA00022801"/>
    </source>
</evidence>